<keyword evidence="3 6" id="KW-0732">Signal</keyword>
<feature type="transmembrane region" description="Helical" evidence="5">
    <location>
        <begin position="510"/>
        <end position="535"/>
    </location>
</feature>
<keyword evidence="5" id="KW-0812">Transmembrane</keyword>
<dbReference type="Proteomes" id="UP000241454">
    <property type="component" value="Chromosome"/>
</dbReference>
<protein>
    <submittedName>
        <fullName evidence="10">Cell surface protein</fullName>
    </submittedName>
</protein>
<dbReference type="InterPro" id="IPR019931">
    <property type="entry name" value="LPXTG_anchor"/>
</dbReference>
<keyword evidence="5" id="KW-0472">Membrane</keyword>
<dbReference type="NCBIfam" id="TIGR04226">
    <property type="entry name" value="RrgB_K2N_iso_D2"/>
    <property type="match status" value="1"/>
</dbReference>
<feature type="chain" id="PRO_5015318448" evidence="6">
    <location>
        <begin position="30"/>
        <end position="542"/>
    </location>
</feature>
<dbReference type="EMBL" id="CP028341">
    <property type="protein sequence ID" value="AVT44562.1"/>
    <property type="molecule type" value="Genomic_DNA"/>
</dbReference>
<gene>
    <name evidence="10" type="ORF">C8077_00500</name>
</gene>
<dbReference type="Pfam" id="PF17802">
    <property type="entry name" value="SpaA"/>
    <property type="match status" value="1"/>
</dbReference>
<dbReference type="InterPro" id="IPR013783">
    <property type="entry name" value="Ig-like_fold"/>
</dbReference>
<feature type="signal peptide" evidence="6">
    <location>
        <begin position="1"/>
        <end position="29"/>
    </location>
</feature>
<evidence type="ECO:0000313" key="10">
    <source>
        <dbReference type="EMBL" id="AVT44562.1"/>
    </source>
</evidence>
<dbReference type="Gene3D" id="2.60.40.740">
    <property type="match status" value="1"/>
</dbReference>
<dbReference type="InterPro" id="IPR046473">
    <property type="entry name" value="Sgo0707-like_N2"/>
</dbReference>
<accession>A0A2R4G142</accession>
<dbReference type="Pfam" id="PF20623">
    <property type="entry name" value="Sgo0707_N2"/>
    <property type="match status" value="1"/>
</dbReference>
<keyword evidence="2" id="KW-0964">Secreted</keyword>
<evidence type="ECO:0000256" key="3">
    <source>
        <dbReference type="ARBA" id="ARBA00022729"/>
    </source>
</evidence>
<dbReference type="NCBIfam" id="TIGR01167">
    <property type="entry name" value="LPXTG_anchor"/>
    <property type="match status" value="1"/>
</dbReference>
<evidence type="ECO:0000256" key="4">
    <source>
        <dbReference type="ARBA" id="ARBA00023088"/>
    </source>
</evidence>
<feature type="domain" description="SpaA-like prealbumin fold" evidence="8">
    <location>
        <begin position="375"/>
        <end position="477"/>
    </location>
</feature>
<dbReference type="InterPro" id="IPR041033">
    <property type="entry name" value="SpaA_PFL_dom_1"/>
</dbReference>
<name>A0A2R4G142_BIFAD</name>
<organism evidence="10 11">
    <name type="scientific">Bifidobacterium adolescentis</name>
    <dbReference type="NCBI Taxonomy" id="1680"/>
    <lineage>
        <taxon>Bacteria</taxon>
        <taxon>Bacillati</taxon>
        <taxon>Actinomycetota</taxon>
        <taxon>Actinomycetes</taxon>
        <taxon>Bifidobacteriales</taxon>
        <taxon>Bifidobacteriaceae</taxon>
        <taxon>Bifidobacterium</taxon>
    </lineage>
</organism>
<dbReference type="Pfam" id="PF00746">
    <property type="entry name" value="Gram_pos_anchor"/>
    <property type="match status" value="1"/>
</dbReference>
<evidence type="ECO:0000259" key="7">
    <source>
        <dbReference type="Pfam" id="PF00746"/>
    </source>
</evidence>
<keyword evidence="1" id="KW-0134">Cell wall</keyword>
<feature type="domain" description="Gram-positive cocci surface proteins LPxTG" evidence="7">
    <location>
        <begin position="503"/>
        <end position="538"/>
    </location>
</feature>
<evidence type="ECO:0000313" key="11">
    <source>
        <dbReference type="Proteomes" id="UP000241454"/>
    </source>
</evidence>
<evidence type="ECO:0000256" key="6">
    <source>
        <dbReference type="SAM" id="SignalP"/>
    </source>
</evidence>
<dbReference type="Gene3D" id="2.60.40.10">
    <property type="entry name" value="Immunoglobulins"/>
    <property type="match status" value="1"/>
</dbReference>
<feature type="domain" description="Sgo0707-like N2" evidence="9">
    <location>
        <begin position="229"/>
        <end position="353"/>
    </location>
</feature>
<reference evidence="10 11" key="1">
    <citation type="submission" date="2018-03" db="EMBL/GenBank/DDBJ databases">
        <authorList>
            <person name="Keele B.F."/>
        </authorList>
    </citation>
    <scope>NUCLEOTIDE SEQUENCE [LARGE SCALE GENOMIC DNA]</scope>
    <source>
        <strain evidence="10 11">1-11</strain>
    </source>
</reference>
<evidence type="ECO:0000259" key="9">
    <source>
        <dbReference type="Pfam" id="PF20623"/>
    </source>
</evidence>
<evidence type="ECO:0000256" key="1">
    <source>
        <dbReference type="ARBA" id="ARBA00022512"/>
    </source>
</evidence>
<dbReference type="RefSeq" id="WP_107645952.1">
    <property type="nucleotide sequence ID" value="NZ_CP028341.1"/>
</dbReference>
<dbReference type="GO" id="GO:0005975">
    <property type="term" value="P:carbohydrate metabolic process"/>
    <property type="evidence" value="ECO:0007669"/>
    <property type="project" value="UniProtKB-ARBA"/>
</dbReference>
<evidence type="ECO:0000256" key="5">
    <source>
        <dbReference type="SAM" id="Phobius"/>
    </source>
</evidence>
<evidence type="ECO:0000256" key="2">
    <source>
        <dbReference type="ARBA" id="ARBA00022525"/>
    </source>
</evidence>
<evidence type="ECO:0000259" key="8">
    <source>
        <dbReference type="Pfam" id="PF17802"/>
    </source>
</evidence>
<dbReference type="AlphaFoldDB" id="A0A2R4G142"/>
<dbReference type="InterPro" id="IPR026466">
    <property type="entry name" value="Fim_isopep_form_D2_dom"/>
</dbReference>
<keyword evidence="4" id="KW-0572">Peptidoglycan-anchor</keyword>
<sequence>MKMRKLFAGIAAAATLLGGMALGAASAQADDAATTAGTAAIKVKNSQEGHTYAAYKFATLTVDTDNEGKSVQVGTDAAWEEAVQQAVNVANNAQQPVQTMPAEYAGNPAAYVATKTGTADEAWFRAFAAAMRTQGAANSTVNGNGGDVALNGLGEGWYLVTDTYTKDGSQRTGVNAIVATTLSGIASDFKVVGDRGTGQGKITAVGEFVAKNENTPTIDEKTVASADPEVSFDGTTVKIGQKLTYTVKATVPETAAGYDSYLYSIQDVASKGLTIDGESIKVQQAGGKNVTGYTVTGPTVGQTGETTTTITFANAKDYAGKQLVVTYNATVNDQILDNANKITNTAKASHDGIFDGTGVTKTLYTGNLEFLKYGVDADANKLAGATFNVYAGAQAEGTPLKFSNIATGVNGAYKFDVNGSEAVVSGTDGKVSLNGLAAGKYTFKETGFVAGYAKNIVPEFTIEVTIANNGAVSYALTEDNNKLGLASTASVDKTTIIKVKNVKSITQLPLTGAAGTTLFTVVALLVAGAGVTVAVKSRQRMH</sequence>
<proteinExistence type="predicted"/>
<keyword evidence="5" id="KW-1133">Transmembrane helix</keyword>